<dbReference type="Pfam" id="PF00300">
    <property type="entry name" value="His_Phos_1"/>
    <property type="match status" value="1"/>
</dbReference>
<dbReference type="InterPro" id="IPR029033">
    <property type="entry name" value="His_PPase_superfam"/>
</dbReference>
<dbReference type="Gene3D" id="3.40.50.1240">
    <property type="entry name" value="Phosphoglycerate mutase-like"/>
    <property type="match status" value="1"/>
</dbReference>
<dbReference type="InterPro" id="IPR017578">
    <property type="entry name" value="Ribazole_CobC"/>
</dbReference>
<gene>
    <name evidence="2" type="primary">cobC</name>
    <name evidence="2" type="ORF">QBE54_10535</name>
</gene>
<name>A0ABZ2YAG7_9BACT</name>
<dbReference type="SUPFAM" id="SSF53254">
    <property type="entry name" value="Phosphoglycerate mutase-like"/>
    <property type="match status" value="1"/>
</dbReference>
<dbReference type="InterPro" id="IPR050275">
    <property type="entry name" value="PGM_Phosphatase"/>
</dbReference>
<dbReference type="PANTHER" id="PTHR48100:SF10">
    <property type="entry name" value="2-CARBOXY-D-ARABINITOL-1-PHOSPHATASE-RELATED"/>
    <property type="match status" value="1"/>
</dbReference>
<evidence type="ECO:0000313" key="2">
    <source>
        <dbReference type="EMBL" id="WZL76005.1"/>
    </source>
</evidence>
<dbReference type="RefSeq" id="WP_369018159.1">
    <property type="nucleotide sequence ID" value="NZ_CP121689.1"/>
</dbReference>
<dbReference type="CDD" id="cd07067">
    <property type="entry name" value="HP_PGM_like"/>
    <property type="match status" value="1"/>
</dbReference>
<dbReference type="SMART" id="SM00855">
    <property type="entry name" value="PGAM"/>
    <property type="match status" value="1"/>
</dbReference>
<accession>A0ABZ2YAG7</accession>
<dbReference type="PIRSF" id="PIRSF000709">
    <property type="entry name" value="6PFK_2-Ptase"/>
    <property type="match status" value="1"/>
</dbReference>
<dbReference type="NCBIfam" id="TIGR03162">
    <property type="entry name" value="ribazole_cobC"/>
    <property type="match status" value="1"/>
</dbReference>
<dbReference type="PANTHER" id="PTHR48100">
    <property type="entry name" value="BROAD-SPECIFICITY PHOSPHATASE YOR283W-RELATED"/>
    <property type="match status" value="1"/>
</dbReference>
<dbReference type="Proteomes" id="UP001461341">
    <property type="component" value="Chromosome"/>
</dbReference>
<proteinExistence type="predicted"/>
<protein>
    <recommendedName>
        <fullName evidence="1">Alpha-ribazole phosphatase</fullName>
        <ecNumber evidence="1">3.1.3.73</ecNumber>
    </recommendedName>
</protein>
<dbReference type="EMBL" id="CP121689">
    <property type="protein sequence ID" value="WZL76005.1"/>
    <property type="molecule type" value="Genomic_DNA"/>
</dbReference>
<keyword evidence="3" id="KW-1185">Reference proteome</keyword>
<dbReference type="InterPro" id="IPR013078">
    <property type="entry name" value="His_Pase_superF_clade-1"/>
</dbReference>
<dbReference type="EC" id="3.1.3.73" evidence="1"/>
<sequence>MKEIYLLRHGDTEATEKGFFAGWSDIPLSPKGEERIKKLHQSLLRGLSFERVFCSPMLRTHQTARILVPDDDIDIVPEIKERSFGSWEGKSWAELEKEYPVEVKEWKKDPLGFTPPGGESFKTVLSRVSSFWDKLLKMRNGRYLLVTHAGVIRCFLVKAMNIEFASTFHVLLDPGVLVKIGVNREEFPRVELIQNNGV</sequence>
<evidence type="ECO:0000313" key="3">
    <source>
        <dbReference type="Proteomes" id="UP001461341"/>
    </source>
</evidence>
<reference evidence="2 3" key="1">
    <citation type="submission" date="2023-03" db="EMBL/GenBank/DDBJ databases">
        <title>Novel Species.</title>
        <authorList>
            <person name="Ma S."/>
        </authorList>
    </citation>
    <scope>NUCLEOTIDE SEQUENCE [LARGE SCALE GENOMIC DNA]</scope>
    <source>
        <strain evidence="2 3">B11</strain>
    </source>
</reference>
<organism evidence="2 3">
    <name type="scientific">Thermatribacter velox</name>
    <dbReference type="NCBI Taxonomy" id="3039681"/>
    <lineage>
        <taxon>Bacteria</taxon>
        <taxon>Pseudomonadati</taxon>
        <taxon>Atribacterota</taxon>
        <taxon>Atribacteria</taxon>
        <taxon>Atribacterales</taxon>
        <taxon>Thermatribacteraceae</taxon>
        <taxon>Thermatribacter</taxon>
    </lineage>
</organism>
<evidence type="ECO:0000256" key="1">
    <source>
        <dbReference type="NCBIfam" id="TIGR03162"/>
    </source>
</evidence>